<protein>
    <submittedName>
        <fullName evidence="3">Uncharacterized protein</fullName>
    </submittedName>
</protein>
<dbReference type="PANTHER" id="PTHR45290:SF1">
    <property type="entry name" value="OS03G0300300 PROTEIN"/>
    <property type="match status" value="1"/>
</dbReference>
<evidence type="ECO:0000313" key="4">
    <source>
        <dbReference type="Proteomes" id="UP000015105"/>
    </source>
</evidence>
<dbReference type="EnsemblPlants" id="AET4Gv20492500.13">
    <property type="protein sequence ID" value="AET4Gv20492500.13"/>
    <property type="gene ID" value="AET4Gv20492500"/>
</dbReference>
<evidence type="ECO:0000313" key="3">
    <source>
        <dbReference type="EnsemblPlants" id="AET4Gv20492500.13"/>
    </source>
</evidence>
<dbReference type="PANTHER" id="PTHR45290">
    <property type="entry name" value="OS03G0300300 PROTEIN"/>
    <property type="match status" value="1"/>
</dbReference>
<reference evidence="3" key="3">
    <citation type="journal article" date="2017" name="Nature">
        <title>Genome sequence of the progenitor of the wheat D genome Aegilops tauschii.</title>
        <authorList>
            <person name="Luo M.C."/>
            <person name="Gu Y.Q."/>
            <person name="Puiu D."/>
            <person name="Wang H."/>
            <person name="Twardziok S.O."/>
            <person name="Deal K.R."/>
            <person name="Huo N."/>
            <person name="Zhu T."/>
            <person name="Wang L."/>
            <person name="Wang Y."/>
            <person name="McGuire P.E."/>
            <person name="Liu S."/>
            <person name="Long H."/>
            <person name="Ramasamy R.K."/>
            <person name="Rodriguez J.C."/>
            <person name="Van S.L."/>
            <person name="Yuan L."/>
            <person name="Wang Z."/>
            <person name="Xia Z."/>
            <person name="Xiao L."/>
            <person name="Anderson O.D."/>
            <person name="Ouyang S."/>
            <person name="Liang Y."/>
            <person name="Zimin A.V."/>
            <person name="Pertea G."/>
            <person name="Qi P."/>
            <person name="Bennetzen J.L."/>
            <person name="Dai X."/>
            <person name="Dawson M.W."/>
            <person name="Muller H.G."/>
            <person name="Kugler K."/>
            <person name="Rivarola-Duarte L."/>
            <person name="Spannagl M."/>
            <person name="Mayer K.F.X."/>
            <person name="Lu F.H."/>
            <person name="Bevan M.W."/>
            <person name="Leroy P."/>
            <person name="Li P."/>
            <person name="You F.M."/>
            <person name="Sun Q."/>
            <person name="Liu Z."/>
            <person name="Lyons E."/>
            <person name="Wicker T."/>
            <person name="Salzberg S.L."/>
            <person name="Devos K.M."/>
            <person name="Dvorak J."/>
        </authorList>
    </citation>
    <scope>NUCLEOTIDE SEQUENCE [LARGE SCALE GENOMIC DNA]</scope>
    <source>
        <strain evidence="3">cv. AL8/78</strain>
    </source>
</reference>
<name>A0A453I9A3_AEGTS</name>
<sequence length="248" mass="27468">ENPSPSSWSGLAASHAPQSETDRGRAEIDRLRPLAPSKPFPAAPPHKPLFSLPTRRRRRDDHPPSAAMAPALAPIRDLLTSFSPSSDFLALSSGDGRIKVWDAVRSHLQTEFADIPAVEVGALPETKRGHLALDYTCMKWVQLSTKKKRKAGSSLLVLGTGSGDVLALDVAAGHWKWRISDCHPGGVTAVWHTRDMGGVCIQQALMAWSVRLMSQMDLLQGNSNLPPRQYLRWQFHQMEQFWQQQLVS</sequence>
<dbReference type="AlphaFoldDB" id="A0A453I9A3"/>
<dbReference type="Gramene" id="AET4Gv20492500.13">
    <property type="protein sequence ID" value="AET4Gv20492500.13"/>
    <property type="gene ID" value="AET4Gv20492500"/>
</dbReference>
<proteinExistence type="predicted"/>
<feature type="compositionally biased region" description="Pro residues" evidence="2">
    <location>
        <begin position="36"/>
        <end position="47"/>
    </location>
</feature>
<dbReference type="PROSITE" id="PS50082">
    <property type="entry name" value="WD_REPEATS_2"/>
    <property type="match status" value="1"/>
</dbReference>
<evidence type="ECO:0000256" key="2">
    <source>
        <dbReference type="SAM" id="MobiDB-lite"/>
    </source>
</evidence>
<reference evidence="3" key="4">
    <citation type="submission" date="2019-03" db="UniProtKB">
        <authorList>
            <consortium name="EnsemblPlants"/>
        </authorList>
    </citation>
    <scope>IDENTIFICATION</scope>
</reference>
<dbReference type="SUPFAM" id="SSF50978">
    <property type="entry name" value="WD40 repeat-like"/>
    <property type="match status" value="1"/>
</dbReference>
<dbReference type="Proteomes" id="UP000015105">
    <property type="component" value="Chromosome 4D"/>
</dbReference>
<reference evidence="3" key="5">
    <citation type="journal article" date="2021" name="G3 (Bethesda)">
        <title>Aegilops tauschii genome assembly Aet v5.0 features greater sequence contiguity and improved annotation.</title>
        <authorList>
            <person name="Wang L."/>
            <person name="Zhu T."/>
            <person name="Rodriguez J.C."/>
            <person name="Deal K.R."/>
            <person name="Dubcovsky J."/>
            <person name="McGuire P.E."/>
            <person name="Lux T."/>
            <person name="Spannagl M."/>
            <person name="Mayer K.F.X."/>
            <person name="Baldrich P."/>
            <person name="Meyers B.C."/>
            <person name="Huo N."/>
            <person name="Gu Y.Q."/>
            <person name="Zhou H."/>
            <person name="Devos K.M."/>
            <person name="Bennetzen J.L."/>
            <person name="Unver T."/>
            <person name="Budak H."/>
            <person name="Gulick P.J."/>
            <person name="Galiba G."/>
            <person name="Kalapos B."/>
            <person name="Nelson D.R."/>
            <person name="Li P."/>
            <person name="You F.M."/>
            <person name="Luo M.C."/>
            <person name="Dvorak J."/>
        </authorList>
    </citation>
    <scope>NUCLEOTIDE SEQUENCE [LARGE SCALE GENOMIC DNA]</scope>
    <source>
        <strain evidence="3">cv. AL8/78</strain>
    </source>
</reference>
<keyword evidence="4" id="KW-1185">Reference proteome</keyword>
<accession>A0A453I9A3</accession>
<dbReference type="Gene3D" id="2.130.10.10">
    <property type="entry name" value="YVTN repeat-like/Quinoprotein amine dehydrogenase"/>
    <property type="match status" value="1"/>
</dbReference>
<dbReference type="InterPro" id="IPR001680">
    <property type="entry name" value="WD40_rpt"/>
</dbReference>
<keyword evidence="1" id="KW-0853">WD repeat</keyword>
<feature type="compositionally biased region" description="Basic and acidic residues" evidence="2">
    <location>
        <begin position="20"/>
        <end position="32"/>
    </location>
</feature>
<dbReference type="InterPro" id="IPR015943">
    <property type="entry name" value="WD40/YVTN_repeat-like_dom_sf"/>
</dbReference>
<feature type="repeat" description="WD" evidence="1">
    <location>
        <begin position="81"/>
        <end position="102"/>
    </location>
</feature>
<reference evidence="4" key="1">
    <citation type="journal article" date="2014" name="Science">
        <title>Ancient hybridizations among the ancestral genomes of bread wheat.</title>
        <authorList>
            <consortium name="International Wheat Genome Sequencing Consortium,"/>
            <person name="Marcussen T."/>
            <person name="Sandve S.R."/>
            <person name="Heier L."/>
            <person name="Spannagl M."/>
            <person name="Pfeifer M."/>
            <person name="Jakobsen K.S."/>
            <person name="Wulff B.B."/>
            <person name="Steuernagel B."/>
            <person name="Mayer K.F."/>
            <person name="Olsen O.A."/>
        </authorList>
    </citation>
    <scope>NUCLEOTIDE SEQUENCE [LARGE SCALE GENOMIC DNA]</scope>
    <source>
        <strain evidence="4">cv. AL8/78</strain>
    </source>
</reference>
<organism evidence="3 4">
    <name type="scientific">Aegilops tauschii subsp. strangulata</name>
    <name type="common">Goatgrass</name>
    <dbReference type="NCBI Taxonomy" id="200361"/>
    <lineage>
        <taxon>Eukaryota</taxon>
        <taxon>Viridiplantae</taxon>
        <taxon>Streptophyta</taxon>
        <taxon>Embryophyta</taxon>
        <taxon>Tracheophyta</taxon>
        <taxon>Spermatophyta</taxon>
        <taxon>Magnoliopsida</taxon>
        <taxon>Liliopsida</taxon>
        <taxon>Poales</taxon>
        <taxon>Poaceae</taxon>
        <taxon>BOP clade</taxon>
        <taxon>Pooideae</taxon>
        <taxon>Triticodae</taxon>
        <taxon>Triticeae</taxon>
        <taxon>Triticinae</taxon>
        <taxon>Aegilops</taxon>
    </lineage>
</organism>
<dbReference type="InterPro" id="IPR036322">
    <property type="entry name" value="WD40_repeat_dom_sf"/>
</dbReference>
<feature type="region of interest" description="Disordered" evidence="2">
    <location>
        <begin position="1"/>
        <end position="68"/>
    </location>
</feature>
<reference evidence="4" key="2">
    <citation type="journal article" date="2017" name="Nat. Plants">
        <title>The Aegilops tauschii genome reveals multiple impacts of transposons.</title>
        <authorList>
            <person name="Zhao G."/>
            <person name="Zou C."/>
            <person name="Li K."/>
            <person name="Wang K."/>
            <person name="Li T."/>
            <person name="Gao L."/>
            <person name="Zhang X."/>
            <person name="Wang H."/>
            <person name="Yang Z."/>
            <person name="Liu X."/>
            <person name="Jiang W."/>
            <person name="Mao L."/>
            <person name="Kong X."/>
            <person name="Jiao Y."/>
            <person name="Jia J."/>
        </authorList>
    </citation>
    <scope>NUCLEOTIDE SEQUENCE [LARGE SCALE GENOMIC DNA]</scope>
    <source>
        <strain evidence="4">cv. AL8/78</strain>
    </source>
</reference>
<evidence type="ECO:0000256" key="1">
    <source>
        <dbReference type="PROSITE-ProRule" id="PRU00221"/>
    </source>
</evidence>